<reference evidence="7" key="1">
    <citation type="submission" date="2020-07" db="EMBL/GenBank/DDBJ databases">
        <title>The High-quality genome of the commercially important snow crab, Chionoecetes opilio.</title>
        <authorList>
            <person name="Jeong J.-H."/>
            <person name="Ryu S."/>
        </authorList>
    </citation>
    <scope>NUCLEOTIDE SEQUENCE</scope>
    <source>
        <strain evidence="7">MADBK_172401_WGS</strain>
        <tissue evidence="7">Digestive gland</tissue>
    </source>
</reference>
<dbReference type="PROSITE" id="PS50850">
    <property type="entry name" value="MFS"/>
    <property type="match status" value="1"/>
</dbReference>
<organism evidence="7 8">
    <name type="scientific">Chionoecetes opilio</name>
    <name type="common">Atlantic snow crab</name>
    <name type="synonym">Cancer opilio</name>
    <dbReference type="NCBI Taxonomy" id="41210"/>
    <lineage>
        <taxon>Eukaryota</taxon>
        <taxon>Metazoa</taxon>
        <taxon>Ecdysozoa</taxon>
        <taxon>Arthropoda</taxon>
        <taxon>Crustacea</taxon>
        <taxon>Multicrustacea</taxon>
        <taxon>Malacostraca</taxon>
        <taxon>Eumalacostraca</taxon>
        <taxon>Eucarida</taxon>
        <taxon>Decapoda</taxon>
        <taxon>Pleocyemata</taxon>
        <taxon>Brachyura</taxon>
        <taxon>Eubrachyura</taxon>
        <taxon>Majoidea</taxon>
        <taxon>Majidae</taxon>
        <taxon>Chionoecetes</taxon>
    </lineage>
</organism>
<evidence type="ECO:0000256" key="4">
    <source>
        <dbReference type="ARBA" id="ARBA00023136"/>
    </source>
</evidence>
<evidence type="ECO:0000256" key="2">
    <source>
        <dbReference type="ARBA" id="ARBA00022692"/>
    </source>
</evidence>
<feature type="transmembrane region" description="Helical" evidence="5">
    <location>
        <begin position="69"/>
        <end position="93"/>
    </location>
</feature>
<comment type="caution">
    <text evidence="7">The sequence shown here is derived from an EMBL/GenBank/DDBJ whole genome shotgun (WGS) entry which is preliminary data.</text>
</comment>
<evidence type="ECO:0000256" key="5">
    <source>
        <dbReference type="SAM" id="Phobius"/>
    </source>
</evidence>
<feature type="domain" description="Major facilitator superfamily (MFS) profile" evidence="6">
    <location>
        <begin position="1"/>
        <end position="115"/>
    </location>
</feature>
<dbReference type="PANTHER" id="PTHR24064">
    <property type="entry name" value="SOLUTE CARRIER FAMILY 22 MEMBER"/>
    <property type="match status" value="1"/>
</dbReference>
<evidence type="ECO:0000256" key="3">
    <source>
        <dbReference type="ARBA" id="ARBA00022989"/>
    </source>
</evidence>
<protein>
    <submittedName>
        <fullName evidence="7">Solute carrier family 22 member 15</fullName>
    </submittedName>
</protein>
<evidence type="ECO:0000259" key="6">
    <source>
        <dbReference type="PROSITE" id="PS50850"/>
    </source>
</evidence>
<gene>
    <name evidence="7" type="primary">slc22a15</name>
    <name evidence="7" type="ORF">GWK47_042996</name>
</gene>
<feature type="transmembrane region" description="Helical" evidence="5">
    <location>
        <begin position="44"/>
        <end position="63"/>
    </location>
</feature>
<feature type="transmembrane region" description="Helical" evidence="5">
    <location>
        <begin position="12"/>
        <end position="32"/>
    </location>
</feature>
<keyword evidence="2 5" id="KW-0812">Transmembrane</keyword>
<evidence type="ECO:0000256" key="1">
    <source>
        <dbReference type="ARBA" id="ARBA00004141"/>
    </source>
</evidence>
<dbReference type="OrthoDB" id="6382114at2759"/>
<comment type="subcellular location">
    <subcellularLocation>
        <location evidence="1">Membrane</location>
        <topology evidence="1">Multi-pass membrane protein</topology>
    </subcellularLocation>
</comment>
<dbReference type="InterPro" id="IPR036259">
    <property type="entry name" value="MFS_trans_sf"/>
</dbReference>
<dbReference type="Proteomes" id="UP000770661">
    <property type="component" value="Unassembled WGS sequence"/>
</dbReference>
<dbReference type="GO" id="GO:0022857">
    <property type="term" value="F:transmembrane transporter activity"/>
    <property type="evidence" value="ECO:0007669"/>
    <property type="project" value="InterPro"/>
</dbReference>
<evidence type="ECO:0000313" key="7">
    <source>
        <dbReference type="EMBL" id="KAG0723262.1"/>
    </source>
</evidence>
<keyword evidence="3 5" id="KW-1133">Transmembrane helix</keyword>
<keyword evidence="4 5" id="KW-0472">Membrane</keyword>
<name>A0A8J4Y9U4_CHIOP</name>
<dbReference type="EMBL" id="JACEEZ010008483">
    <property type="protein sequence ID" value="KAG0723262.1"/>
    <property type="molecule type" value="Genomic_DNA"/>
</dbReference>
<dbReference type="SUPFAM" id="SSF103473">
    <property type="entry name" value="MFS general substrate transporter"/>
    <property type="match status" value="1"/>
</dbReference>
<evidence type="ECO:0000313" key="8">
    <source>
        <dbReference type="Proteomes" id="UP000770661"/>
    </source>
</evidence>
<sequence>MRSRLGPVWPKVVASLVAKGTSTASYQLAYLLTGELYPTGVRSLAISLASAFSSIGAAVSSYLNDLLVAVVWWGPAAVYGVLSLAAALLTAVLPETTLRPLPDTVEDTRTLGNAG</sequence>
<dbReference type="AlphaFoldDB" id="A0A8J4Y9U4"/>
<accession>A0A8J4Y9U4</accession>
<dbReference type="InterPro" id="IPR020846">
    <property type="entry name" value="MFS_dom"/>
</dbReference>
<dbReference type="Gene3D" id="1.20.1250.20">
    <property type="entry name" value="MFS general substrate transporter like domains"/>
    <property type="match status" value="1"/>
</dbReference>
<keyword evidence="8" id="KW-1185">Reference proteome</keyword>
<proteinExistence type="predicted"/>
<dbReference type="GO" id="GO:0016020">
    <property type="term" value="C:membrane"/>
    <property type="evidence" value="ECO:0007669"/>
    <property type="project" value="UniProtKB-SubCell"/>
</dbReference>